<evidence type="ECO:0000256" key="6">
    <source>
        <dbReference type="ARBA" id="ARBA00023136"/>
    </source>
</evidence>
<dbReference type="PANTHER" id="PTHR43045">
    <property type="entry name" value="SHIKIMATE TRANSPORTER"/>
    <property type="match status" value="1"/>
</dbReference>
<keyword evidence="3" id="KW-1003">Cell membrane</keyword>
<feature type="transmembrane region" description="Helical" evidence="8">
    <location>
        <begin position="296"/>
        <end position="314"/>
    </location>
</feature>
<feature type="transmembrane region" description="Helical" evidence="8">
    <location>
        <begin position="418"/>
        <end position="438"/>
    </location>
</feature>
<dbReference type="RefSeq" id="WP_081794071.1">
    <property type="nucleotide sequence ID" value="NZ_AWQS01000302.1"/>
</dbReference>
<dbReference type="GO" id="GO:0005886">
    <property type="term" value="C:plasma membrane"/>
    <property type="evidence" value="ECO:0007669"/>
    <property type="project" value="UniProtKB-SubCell"/>
</dbReference>
<dbReference type="PROSITE" id="PS50850">
    <property type="entry name" value="MFS"/>
    <property type="match status" value="1"/>
</dbReference>
<keyword evidence="11" id="KW-1185">Reference proteome</keyword>
<dbReference type="CDD" id="cd17369">
    <property type="entry name" value="MFS_ShiA_like"/>
    <property type="match status" value="1"/>
</dbReference>
<evidence type="ECO:0000256" key="8">
    <source>
        <dbReference type="SAM" id="Phobius"/>
    </source>
</evidence>
<feature type="region of interest" description="Disordered" evidence="7">
    <location>
        <begin position="463"/>
        <end position="497"/>
    </location>
</feature>
<dbReference type="InterPro" id="IPR005829">
    <property type="entry name" value="Sugar_transporter_CS"/>
</dbReference>
<dbReference type="Proteomes" id="UP000019494">
    <property type="component" value="Unassembled WGS sequence"/>
</dbReference>
<evidence type="ECO:0000313" key="11">
    <source>
        <dbReference type="Proteomes" id="UP000019494"/>
    </source>
</evidence>
<feature type="transmembrane region" description="Helical" evidence="8">
    <location>
        <begin position="326"/>
        <end position="345"/>
    </location>
</feature>
<comment type="subcellular location">
    <subcellularLocation>
        <location evidence="1">Cell membrane</location>
        <topology evidence="1">Multi-pass membrane protein</topology>
    </subcellularLocation>
</comment>
<evidence type="ECO:0000256" key="1">
    <source>
        <dbReference type="ARBA" id="ARBA00004651"/>
    </source>
</evidence>
<evidence type="ECO:0000256" key="3">
    <source>
        <dbReference type="ARBA" id="ARBA00022475"/>
    </source>
</evidence>
<dbReference type="InterPro" id="IPR005828">
    <property type="entry name" value="MFS_sugar_transport-like"/>
</dbReference>
<evidence type="ECO:0000256" key="4">
    <source>
        <dbReference type="ARBA" id="ARBA00022692"/>
    </source>
</evidence>
<evidence type="ECO:0000256" key="7">
    <source>
        <dbReference type="SAM" id="MobiDB-lite"/>
    </source>
</evidence>
<comment type="caution">
    <text evidence="10">The sequence shown here is derived from an EMBL/GenBank/DDBJ whole genome shotgun (WGS) entry which is preliminary data.</text>
</comment>
<evidence type="ECO:0000256" key="2">
    <source>
        <dbReference type="ARBA" id="ARBA00022448"/>
    </source>
</evidence>
<dbReference type="PATRIC" id="fig|584657.3.peg.3915"/>
<dbReference type="SUPFAM" id="SSF103473">
    <property type="entry name" value="MFS general substrate transporter"/>
    <property type="match status" value="1"/>
</dbReference>
<dbReference type="OrthoDB" id="8953821at2"/>
<organism evidence="10 11">
    <name type="scientific">Intrasporangium chromatireducens Q5-1</name>
    <dbReference type="NCBI Taxonomy" id="584657"/>
    <lineage>
        <taxon>Bacteria</taxon>
        <taxon>Bacillati</taxon>
        <taxon>Actinomycetota</taxon>
        <taxon>Actinomycetes</taxon>
        <taxon>Micrococcales</taxon>
        <taxon>Intrasporangiaceae</taxon>
        <taxon>Intrasporangium</taxon>
    </lineage>
</organism>
<dbReference type="InterPro" id="IPR036259">
    <property type="entry name" value="MFS_trans_sf"/>
</dbReference>
<feature type="transmembrane region" description="Helical" evidence="8">
    <location>
        <begin position="69"/>
        <end position="90"/>
    </location>
</feature>
<feature type="domain" description="Major facilitator superfamily (MFS) profile" evidence="9">
    <location>
        <begin position="28"/>
        <end position="443"/>
    </location>
</feature>
<accession>W9GDR4</accession>
<proteinExistence type="predicted"/>
<reference evidence="11" key="1">
    <citation type="submission" date="2013-08" db="EMBL/GenBank/DDBJ databases">
        <title>Intrasporangium oryzae NRRL B-24470.</title>
        <authorList>
            <person name="Liu H."/>
            <person name="Wang G."/>
        </authorList>
    </citation>
    <scope>NUCLEOTIDE SEQUENCE [LARGE SCALE GENOMIC DNA]</scope>
    <source>
        <strain evidence="11">Q5-1</strain>
    </source>
</reference>
<protein>
    <submittedName>
        <fullName evidence="10">MFS transporter</fullName>
    </submittedName>
</protein>
<feature type="transmembrane region" description="Helical" evidence="8">
    <location>
        <begin position="102"/>
        <end position="125"/>
    </location>
</feature>
<feature type="transmembrane region" description="Helical" evidence="8">
    <location>
        <begin position="167"/>
        <end position="189"/>
    </location>
</feature>
<dbReference type="AlphaFoldDB" id="W9GDR4"/>
<dbReference type="EMBL" id="AWQS01000302">
    <property type="protein sequence ID" value="EWT04210.1"/>
    <property type="molecule type" value="Genomic_DNA"/>
</dbReference>
<feature type="transmembrane region" description="Helical" evidence="8">
    <location>
        <begin position="390"/>
        <end position="412"/>
    </location>
</feature>
<evidence type="ECO:0000259" key="9">
    <source>
        <dbReference type="PROSITE" id="PS50850"/>
    </source>
</evidence>
<feature type="transmembrane region" description="Helical" evidence="8">
    <location>
        <begin position="131"/>
        <end position="155"/>
    </location>
</feature>
<dbReference type="Pfam" id="PF00083">
    <property type="entry name" value="Sugar_tr"/>
    <property type="match status" value="1"/>
</dbReference>
<feature type="transmembrane region" description="Helical" evidence="8">
    <location>
        <begin position="28"/>
        <end position="57"/>
    </location>
</feature>
<dbReference type="PANTHER" id="PTHR43045:SF1">
    <property type="entry name" value="SHIKIMATE TRANSPORTER"/>
    <property type="match status" value="1"/>
</dbReference>
<keyword evidence="5 8" id="KW-1133">Transmembrane helix</keyword>
<dbReference type="InterPro" id="IPR020846">
    <property type="entry name" value="MFS_dom"/>
</dbReference>
<name>W9GDR4_9MICO</name>
<keyword evidence="6 8" id="KW-0472">Membrane</keyword>
<feature type="transmembrane region" description="Helical" evidence="8">
    <location>
        <begin position="264"/>
        <end position="284"/>
    </location>
</feature>
<keyword evidence="2" id="KW-0813">Transport</keyword>
<sequence>MSTDPRTSHAPVGSRHEAPVDESKMRRLALASIVSTVLEWFDFLVYSTAAALVFGHLFFPTLGGVKGSLASFATFAVGFIARPLGGVIAGHIGDKHGRKVPLVGSMILMGLASFAVGILPTYASIGVWAPVLLVVFRVVQGLGVGAQWGGAAMLLVEHAPVKKRGFYGSLVNTGTIFGAVLGTGFYLVLTAIMSKAAFESWGWRLPFLSGLLIVGFGIVVQNRIEETPVFKELSARSAAKTAGLRKAPVVVAVRRYWRQILQALSAFFVVNGTYYIFISGVLDYGTKSLGLNRSEMLLVVMVAGLTQVVTIPFFGAVSDRLGRKKLYLTGAVTMAVAAFPIFALIDTGNLALVFLALVVGFTIHATMFGPQTALYAEMFPADVRLSGASLGFQFASVLAGGLAPLIMTALVAEFGGSWSVSLYIIAMAVITFVGVATIKEHFQRDLYELSDEAAAERAAVESAPVGSAGSVGSVGSAGSAAPAHAGSRAGSGAEAGA</sequence>
<dbReference type="GO" id="GO:0022857">
    <property type="term" value="F:transmembrane transporter activity"/>
    <property type="evidence" value="ECO:0007669"/>
    <property type="project" value="InterPro"/>
</dbReference>
<dbReference type="PROSITE" id="PS00217">
    <property type="entry name" value="SUGAR_TRANSPORT_2"/>
    <property type="match status" value="1"/>
</dbReference>
<evidence type="ECO:0000256" key="5">
    <source>
        <dbReference type="ARBA" id="ARBA00022989"/>
    </source>
</evidence>
<feature type="transmembrane region" description="Helical" evidence="8">
    <location>
        <begin position="201"/>
        <end position="220"/>
    </location>
</feature>
<evidence type="ECO:0000313" key="10">
    <source>
        <dbReference type="EMBL" id="EWT04210.1"/>
    </source>
</evidence>
<keyword evidence="4 8" id="KW-0812">Transmembrane</keyword>
<gene>
    <name evidence="10" type="ORF">N864_15300</name>
</gene>
<feature type="transmembrane region" description="Helical" evidence="8">
    <location>
        <begin position="351"/>
        <end position="369"/>
    </location>
</feature>
<dbReference type="Gene3D" id="1.20.1250.20">
    <property type="entry name" value="MFS general substrate transporter like domains"/>
    <property type="match status" value="2"/>
</dbReference>